<gene>
    <name evidence="9" type="ORF">I6N98_00870</name>
</gene>
<dbReference type="PANTHER" id="PTHR21624">
    <property type="entry name" value="STEROL DESATURASE-RELATED PROTEIN"/>
    <property type="match status" value="1"/>
</dbReference>
<feature type="transmembrane region" description="Helical" evidence="7">
    <location>
        <begin position="143"/>
        <end position="166"/>
    </location>
</feature>
<feature type="transmembrane region" description="Helical" evidence="7">
    <location>
        <begin position="81"/>
        <end position="100"/>
    </location>
</feature>
<evidence type="ECO:0000256" key="6">
    <source>
        <dbReference type="ARBA" id="ARBA00023136"/>
    </source>
</evidence>
<dbReference type="InterPro" id="IPR006694">
    <property type="entry name" value="Fatty_acid_hydroxylase"/>
</dbReference>
<dbReference type="Pfam" id="PF04116">
    <property type="entry name" value="FA_hydroxylase"/>
    <property type="match status" value="1"/>
</dbReference>
<dbReference type="GO" id="GO:0006643">
    <property type="term" value="P:membrane lipid metabolic process"/>
    <property type="evidence" value="ECO:0007669"/>
    <property type="project" value="TreeGrafter"/>
</dbReference>
<feature type="transmembrane region" description="Helical" evidence="7">
    <location>
        <begin position="334"/>
        <end position="351"/>
    </location>
</feature>
<comment type="subcellular location">
    <subcellularLocation>
        <location evidence="1">Endomembrane system</location>
        <topology evidence="1">Multi-pass membrane protein</topology>
    </subcellularLocation>
</comment>
<reference evidence="9 10" key="1">
    <citation type="submission" date="2020-12" db="EMBL/GenBank/DDBJ databases">
        <authorList>
            <person name="Shan Y."/>
        </authorList>
    </citation>
    <scope>NUCLEOTIDE SEQUENCE [LARGE SCALE GENOMIC DNA]</scope>
    <source>
        <strain evidence="10">csc3.9</strain>
    </source>
</reference>
<dbReference type="PANTHER" id="PTHR21624:SF1">
    <property type="entry name" value="ALKYLGLYCEROL MONOOXYGENASE"/>
    <property type="match status" value="1"/>
</dbReference>
<evidence type="ECO:0000313" key="9">
    <source>
        <dbReference type="EMBL" id="QQD18461.1"/>
    </source>
</evidence>
<sequence>MDTFQYALLFAIPSFLLLMAIEFSWGLIKGHNTWNNQADAISSISSGLTYVCLQGLNIGVLVISYQWLATLVEPTPMVYQGIGLWLLVFVWTDFSGYWIHRWAHANSFLWAMHMIHHSSEEFNLPVALRQNAFKWFSYTGVMLLPLLLLGVPVEIVATVAPVHLFLQFWYHTRHIGKLGWLEYVLVTPSQHRVHHAINPRYIDKNFGQIFCWDRLFGTFQEELDSDPPAYGITTPVRSYNPMMIELRYMGRLCRDALYTRGWTNKLRVFLSRTGWRPDDSAQRWPTEKYDYRDDSQKYAPYNPPWRIAWGWVQLLLVVALTAYLIIFMERTPEPAQLGIFALILLTIAANTEQLMNHSTLWIDALRAGIVATLFAMYPQVFGFVSPSTIGLLLTLAIVAISLVGTLAPAAKGSSANTAHG</sequence>
<dbReference type="GO" id="GO:0016020">
    <property type="term" value="C:membrane"/>
    <property type="evidence" value="ECO:0007669"/>
    <property type="project" value="GOC"/>
</dbReference>
<evidence type="ECO:0000256" key="5">
    <source>
        <dbReference type="ARBA" id="ARBA00023098"/>
    </source>
</evidence>
<accession>A0A7T4R122</accession>
<organism evidence="9 10">
    <name type="scientific">Spongiibacter nanhainus</name>
    <dbReference type="NCBI Taxonomy" id="2794344"/>
    <lineage>
        <taxon>Bacteria</taxon>
        <taxon>Pseudomonadati</taxon>
        <taxon>Pseudomonadota</taxon>
        <taxon>Gammaproteobacteria</taxon>
        <taxon>Cellvibrionales</taxon>
        <taxon>Spongiibacteraceae</taxon>
        <taxon>Spongiibacter</taxon>
    </lineage>
</organism>
<dbReference type="GO" id="GO:0005506">
    <property type="term" value="F:iron ion binding"/>
    <property type="evidence" value="ECO:0007669"/>
    <property type="project" value="InterPro"/>
</dbReference>
<keyword evidence="10" id="KW-1185">Reference proteome</keyword>
<dbReference type="EMBL" id="CP066167">
    <property type="protein sequence ID" value="QQD18461.1"/>
    <property type="molecule type" value="Genomic_DNA"/>
</dbReference>
<evidence type="ECO:0000313" key="10">
    <source>
        <dbReference type="Proteomes" id="UP000596063"/>
    </source>
</evidence>
<dbReference type="GO" id="GO:0008610">
    <property type="term" value="P:lipid biosynthetic process"/>
    <property type="evidence" value="ECO:0007669"/>
    <property type="project" value="InterPro"/>
</dbReference>
<dbReference type="GO" id="GO:0050479">
    <property type="term" value="F:glyceryl-ether monooxygenase activity"/>
    <property type="evidence" value="ECO:0007669"/>
    <property type="project" value="TreeGrafter"/>
</dbReference>
<feature type="domain" description="Fatty acid hydroxylase" evidence="8">
    <location>
        <begin position="85"/>
        <end position="218"/>
    </location>
</feature>
<feature type="transmembrane region" description="Helical" evidence="7">
    <location>
        <begin position="389"/>
        <end position="410"/>
    </location>
</feature>
<keyword evidence="6 7" id="KW-0472">Membrane</keyword>
<evidence type="ECO:0000256" key="2">
    <source>
        <dbReference type="ARBA" id="ARBA00022692"/>
    </source>
</evidence>
<evidence type="ECO:0000256" key="4">
    <source>
        <dbReference type="ARBA" id="ARBA00023002"/>
    </source>
</evidence>
<feature type="transmembrane region" description="Helical" evidence="7">
    <location>
        <begin position="307"/>
        <end position="328"/>
    </location>
</feature>
<keyword evidence="4" id="KW-0560">Oxidoreductase</keyword>
<feature type="transmembrane region" description="Helical" evidence="7">
    <location>
        <begin position="7"/>
        <end position="28"/>
    </location>
</feature>
<keyword evidence="2 7" id="KW-0812">Transmembrane</keyword>
<evidence type="ECO:0000256" key="3">
    <source>
        <dbReference type="ARBA" id="ARBA00022989"/>
    </source>
</evidence>
<evidence type="ECO:0000256" key="7">
    <source>
        <dbReference type="SAM" id="Phobius"/>
    </source>
</evidence>
<keyword evidence="5" id="KW-0443">Lipid metabolism</keyword>
<feature type="transmembrane region" description="Helical" evidence="7">
    <location>
        <begin position="48"/>
        <end position="69"/>
    </location>
</feature>
<protein>
    <submittedName>
        <fullName evidence="9">Sterol desaturase family protein</fullName>
    </submittedName>
</protein>
<evidence type="ECO:0000259" key="8">
    <source>
        <dbReference type="Pfam" id="PF04116"/>
    </source>
</evidence>
<dbReference type="GO" id="GO:0012505">
    <property type="term" value="C:endomembrane system"/>
    <property type="evidence" value="ECO:0007669"/>
    <property type="project" value="UniProtKB-SubCell"/>
</dbReference>
<feature type="transmembrane region" description="Helical" evidence="7">
    <location>
        <begin position="358"/>
        <end position="377"/>
    </location>
</feature>
<dbReference type="Proteomes" id="UP000596063">
    <property type="component" value="Chromosome"/>
</dbReference>
<evidence type="ECO:0000256" key="1">
    <source>
        <dbReference type="ARBA" id="ARBA00004127"/>
    </source>
</evidence>
<dbReference type="InterPro" id="IPR051689">
    <property type="entry name" value="Sterol_desaturase/TMEM195"/>
</dbReference>
<dbReference type="AlphaFoldDB" id="A0A7T4R122"/>
<name>A0A7T4R122_9GAMM</name>
<proteinExistence type="predicted"/>
<keyword evidence="3 7" id="KW-1133">Transmembrane helix</keyword>
<dbReference type="KEGG" id="snan:I6N98_00870"/>
<dbReference type="RefSeq" id="WP_198569952.1">
    <property type="nucleotide sequence ID" value="NZ_CP066167.1"/>
</dbReference>